<keyword evidence="2" id="KW-1185">Reference proteome</keyword>
<accession>A0ACB8ADY7</accession>
<comment type="caution">
    <text evidence="1">The sequence shown here is derived from an EMBL/GenBank/DDBJ whole genome shotgun (WGS) entry which is preliminary data.</text>
</comment>
<evidence type="ECO:0000313" key="1">
    <source>
        <dbReference type="EMBL" id="KAH7911318.1"/>
    </source>
</evidence>
<dbReference type="EMBL" id="MU267682">
    <property type="protein sequence ID" value="KAH7911318.1"/>
    <property type="molecule type" value="Genomic_DNA"/>
</dbReference>
<reference evidence="1" key="1">
    <citation type="journal article" date="2021" name="New Phytol.">
        <title>Evolutionary innovations through gain and loss of genes in the ectomycorrhizal Boletales.</title>
        <authorList>
            <person name="Wu G."/>
            <person name="Miyauchi S."/>
            <person name="Morin E."/>
            <person name="Kuo A."/>
            <person name="Drula E."/>
            <person name="Varga T."/>
            <person name="Kohler A."/>
            <person name="Feng B."/>
            <person name="Cao Y."/>
            <person name="Lipzen A."/>
            <person name="Daum C."/>
            <person name="Hundley H."/>
            <person name="Pangilinan J."/>
            <person name="Johnson J."/>
            <person name="Barry K."/>
            <person name="LaButti K."/>
            <person name="Ng V."/>
            <person name="Ahrendt S."/>
            <person name="Min B."/>
            <person name="Choi I.G."/>
            <person name="Park H."/>
            <person name="Plett J.M."/>
            <person name="Magnuson J."/>
            <person name="Spatafora J.W."/>
            <person name="Nagy L.G."/>
            <person name="Henrissat B."/>
            <person name="Grigoriev I.V."/>
            <person name="Yang Z.L."/>
            <person name="Xu J."/>
            <person name="Martin F.M."/>
        </authorList>
    </citation>
    <scope>NUCLEOTIDE SEQUENCE</scope>
    <source>
        <strain evidence="1">ATCC 28755</strain>
    </source>
</reference>
<proteinExistence type="predicted"/>
<organism evidence="1 2">
    <name type="scientific">Hygrophoropsis aurantiaca</name>
    <dbReference type="NCBI Taxonomy" id="72124"/>
    <lineage>
        <taxon>Eukaryota</taxon>
        <taxon>Fungi</taxon>
        <taxon>Dikarya</taxon>
        <taxon>Basidiomycota</taxon>
        <taxon>Agaricomycotina</taxon>
        <taxon>Agaricomycetes</taxon>
        <taxon>Agaricomycetidae</taxon>
        <taxon>Boletales</taxon>
        <taxon>Coniophorineae</taxon>
        <taxon>Hygrophoropsidaceae</taxon>
        <taxon>Hygrophoropsis</taxon>
    </lineage>
</organism>
<sequence>MQASTMTMSSRKKQATFPFTHLSTELALEIIRIAAVPDFSLLGSRSSTSPHPKKSISKRNPYAPALNFCRVSHAVRAVALRVLIHTVVLTRPEDVIAFIHALRIQKYHKCMRLPLAVDYTKFIRRIWIGQCWDAPPSAPDCRPMSMMQLINADSSAGSDIDYTLLAPILFSARELGLDFSCLHVLYHSLEAVWMNATAGMSPYDNYSAQSPLTPLPWKTTTLTLKGGFWRWRPLTSTAEGSAFLASIERLVLLIPTHFEVPVNPHQSIAVSQYASGAASVSVPWTSFRRLKSVVSASPGLLGRYANFMDVEMQVQPVGNSEASGYRAVGNDKIIHRKRVRIPLAEELGKECVADWEQAWASGIVG</sequence>
<name>A0ACB8ADY7_9AGAM</name>
<protein>
    <submittedName>
        <fullName evidence="1">Uncharacterized protein</fullName>
    </submittedName>
</protein>
<dbReference type="Proteomes" id="UP000790377">
    <property type="component" value="Unassembled WGS sequence"/>
</dbReference>
<gene>
    <name evidence="1" type="ORF">BJ138DRAFT_1150943</name>
</gene>
<evidence type="ECO:0000313" key="2">
    <source>
        <dbReference type="Proteomes" id="UP000790377"/>
    </source>
</evidence>